<reference evidence="2" key="1">
    <citation type="journal article" date="2023" name="Science">
        <title>Genome structures resolve the early diversification of teleost fishes.</title>
        <authorList>
            <person name="Parey E."/>
            <person name="Louis A."/>
            <person name="Montfort J."/>
            <person name="Bouchez O."/>
            <person name="Roques C."/>
            <person name="Iampietro C."/>
            <person name="Lluch J."/>
            <person name="Castinel A."/>
            <person name="Donnadieu C."/>
            <person name="Desvignes T."/>
            <person name="Floi Bucao C."/>
            <person name="Jouanno E."/>
            <person name="Wen M."/>
            <person name="Mejri S."/>
            <person name="Dirks R."/>
            <person name="Jansen H."/>
            <person name="Henkel C."/>
            <person name="Chen W.J."/>
            <person name="Zahm M."/>
            <person name="Cabau C."/>
            <person name="Klopp C."/>
            <person name="Thompson A.W."/>
            <person name="Robinson-Rechavi M."/>
            <person name="Braasch I."/>
            <person name="Lecointre G."/>
            <person name="Bobe J."/>
            <person name="Postlethwait J.H."/>
            <person name="Berthelot C."/>
            <person name="Roest Crollius H."/>
            <person name="Guiguen Y."/>
        </authorList>
    </citation>
    <scope>NUCLEOTIDE SEQUENCE</scope>
    <source>
        <strain evidence="2">WJC10195</strain>
    </source>
</reference>
<gene>
    <name evidence="2" type="ORF">SKAU_G00046550</name>
</gene>
<dbReference type="AlphaFoldDB" id="A0A9Q1G3H7"/>
<accession>A0A9Q1G3H7</accession>
<feature type="compositionally biased region" description="Polar residues" evidence="1">
    <location>
        <begin position="21"/>
        <end position="30"/>
    </location>
</feature>
<protein>
    <submittedName>
        <fullName evidence="2">Uncharacterized protein</fullName>
    </submittedName>
</protein>
<sequence length="52" mass="5590">MAEIDEEDELPEEPDLIPTGENGTEPSGESSLPAKRNRHESLPTGEETQIGG</sequence>
<name>A0A9Q1G3H7_SYNKA</name>
<evidence type="ECO:0000313" key="2">
    <source>
        <dbReference type="EMBL" id="KAJ8374075.1"/>
    </source>
</evidence>
<comment type="caution">
    <text evidence="2">The sequence shown here is derived from an EMBL/GenBank/DDBJ whole genome shotgun (WGS) entry which is preliminary data.</text>
</comment>
<feature type="compositionally biased region" description="Acidic residues" evidence="1">
    <location>
        <begin position="1"/>
        <end position="15"/>
    </location>
</feature>
<dbReference type="EMBL" id="JAINUF010000002">
    <property type="protein sequence ID" value="KAJ8374075.1"/>
    <property type="molecule type" value="Genomic_DNA"/>
</dbReference>
<keyword evidence="3" id="KW-1185">Reference proteome</keyword>
<feature type="region of interest" description="Disordered" evidence="1">
    <location>
        <begin position="1"/>
        <end position="52"/>
    </location>
</feature>
<organism evidence="2 3">
    <name type="scientific">Synaphobranchus kaupii</name>
    <name type="common">Kaup's arrowtooth eel</name>
    <dbReference type="NCBI Taxonomy" id="118154"/>
    <lineage>
        <taxon>Eukaryota</taxon>
        <taxon>Metazoa</taxon>
        <taxon>Chordata</taxon>
        <taxon>Craniata</taxon>
        <taxon>Vertebrata</taxon>
        <taxon>Euteleostomi</taxon>
        <taxon>Actinopterygii</taxon>
        <taxon>Neopterygii</taxon>
        <taxon>Teleostei</taxon>
        <taxon>Anguilliformes</taxon>
        <taxon>Synaphobranchidae</taxon>
        <taxon>Synaphobranchus</taxon>
    </lineage>
</organism>
<evidence type="ECO:0000313" key="3">
    <source>
        <dbReference type="Proteomes" id="UP001152622"/>
    </source>
</evidence>
<proteinExistence type="predicted"/>
<evidence type="ECO:0000256" key="1">
    <source>
        <dbReference type="SAM" id="MobiDB-lite"/>
    </source>
</evidence>
<dbReference type="Proteomes" id="UP001152622">
    <property type="component" value="Chromosome 2"/>
</dbReference>